<proteinExistence type="predicted"/>
<accession>A0A7K0DHQ0</accession>
<evidence type="ECO:0000313" key="1">
    <source>
        <dbReference type="EMBL" id="MQY24324.1"/>
    </source>
</evidence>
<organism evidence="1 2">
    <name type="scientific">Nocardia macrotermitis</name>
    <dbReference type="NCBI Taxonomy" id="2585198"/>
    <lineage>
        <taxon>Bacteria</taxon>
        <taxon>Bacillati</taxon>
        <taxon>Actinomycetota</taxon>
        <taxon>Actinomycetes</taxon>
        <taxon>Mycobacteriales</taxon>
        <taxon>Nocardiaceae</taxon>
        <taxon>Nocardia</taxon>
    </lineage>
</organism>
<sequence>MTTERSAASAASADASKADRRLLIGGRLVDTARTYPLMHRASLAGEEAVA</sequence>
<dbReference type="EMBL" id="WEGK01000032">
    <property type="protein sequence ID" value="MQY24324.1"/>
    <property type="molecule type" value="Genomic_DNA"/>
</dbReference>
<keyword evidence="2" id="KW-1185">Reference proteome</keyword>
<comment type="caution">
    <text evidence="1">The sequence shown here is derived from an EMBL/GenBank/DDBJ whole genome shotgun (WGS) entry which is preliminary data.</text>
</comment>
<evidence type="ECO:0000313" key="2">
    <source>
        <dbReference type="Proteomes" id="UP000438448"/>
    </source>
</evidence>
<gene>
    <name evidence="1" type="ORF">NRB20_74590</name>
</gene>
<protein>
    <submittedName>
        <fullName evidence="1">Uncharacterized protein</fullName>
    </submittedName>
</protein>
<dbReference type="AlphaFoldDB" id="A0A7K0DHQ0"/>
<reference evidence="1 2" key="1">
    <citation type="submission" date="2019-10" db="EMBL/GenBank/DDBJ databases">
        <title>Nocardia macrotermitis sp. nov. and Nocardia aurantia sp. nov., isolated from the gut of fungus growing-termite Macrotermes natalensis.</title>
        <authorList>
            <person name="Benndorf R."/>
            <person name="Schwitalla J."/>
            <person name="Martin K."/>
            <person name="De Beer W."/>
            <person name="Kaster A.-K."/>
            <person name="Vollmers J."/>
            <person name="Poulsen M."/>
            <person name="Beemelmanns C."/>
        </authorList>
    </citation>
    <scope>NUCLEOTIDE SEQUENCE [LARGE SCALE GENOMIC DNA]</scope>
    <source>
        <strain evidence="1 2">RB20</strain>
    </source>
</reference>
<dbReference type="Proteomes" id="UP000438448">
    <property type="component" value="Unassembled WGS sequence"/>
</dbReference>
<name>A0A7K0DHQ0_9NOCA</name>